<name>A0A1H4AZI3_9GAMM</name>
<evidence type="ECO:0000313" key="2">
    <source>
        <dbReference type="Proteomes" id="UP000242469"/>
    </source>
</evidence>
<dbReference type="STRING" id="1122198.SAMN02745729_103107"/>
<proteinExistence type="predicted"/>
<dbReference type="Proteomes" id="UP000242469">
    <property type="component" value="Unassembled WGS sequence"/>
</dbReference>
<reference evidence="2" key="1">
    <citation type="submission" date="2016-10" db="EMBL/GenBank/DDBJ databases">
        <authorList>
            <person name="Varghese N."/>
            <person name="Submissions S."/>
        </authorList>
    </citation>
    <scope>NUCLEOTIDE SEQUENCE [LARGE SCALE GENOMIC DNA]</scope>
    <source>
        <strain evidence="2">DSM 11526</strain>
    </source>
</reference>
<protein>
    <submittedName>
        <fullName evidence="1">Uncharacterized protein</fullName>
    </submittedName>
</protein>
<sequence length="48" mass="5628">MEGMDVELVLRNSDLKKRVHSSTFVSNYKCTFRKIYATQQSQNIFNTV</sequence>
<gene>
    <name evidence="1" type="ORF">SAMN02745729_103107</name>
</gene>
<accession>A0A1H4AZI3</accession>
<dbReference type="AlphaFoldDB" id="A0A1H4AZI3"/>
<evidence type="ECO:0000313" key="1">
    <source>
        <dbReference type="EMBL" id="SEA41042.1"/>
    </source>
</evidence>
<organism evidence="1 2">
    <name type="scientific">Marinobacterium iners DSM 11526</name>
    <dbReference type="NCBI Taxonomy" id="1122198"/>
    <lineage>
        <taxon>Bacteria</taxon>
        <taxon>Pseudomonadati</taxon>
        <taxon>Pseudomonadota</taxon>
        <taxon>Gammaproteobacteria</taxon>
        <taxon>Oceanospirillales</taxon>
        <taxon>Oceanospirillaceae</taxon>
        <taxon>Marinobacterium</taxon>
    </lineage>
</organism>
<keyword evidence="2" id="KW-1185">Reference proteome</keyword>
<dbReference type="EMBL" id="FNRJ01000003">
    <property type="protein sequence ID" value="SEA41042.1"/>
    <property type="molecule type" value="Genomic_DNA"/>
</dbReference>